<evidence type="ECO:0000256" key="1">
    <source>
        <dbReference type="SAM" id="MobiDB-lite"/>
    </source>
</evidence>
<evidence type="ECO:0000313" key="2">
    <source>
        <dbReference type="EMBL" id="PZF96244.1"/>
    </source>
</evidence>
<dbReference type="Proteomes" id="UP000248749">
    <property type="component" value="Unassembled WGS sequence"/>
</dbReference>
<evidence type="ECO:0000313" key="3">
    <source>
        <dbReference type="Proteomes" id="UP000248749"/>
    </source>
</evidence>
<protein>
    <submittedName>
        <fullName evidence="2">Uncharacterized protein</fullName>
    </submittedName>
</protein>
<comment type="caution">
    <text evidence="2">The sequence shown here is derived from an EMBL/GenBank/DDBJ whole genome shotgun (WGS) entry which is preliminary data.</text>
</comment>
<proteinExistence type="predicted"/>
<feature type="region of interest" description="Disordered" evidence="1">
    <location>
        <begin position="1"/>
        <end position="29"/>
    </location>
</feature>
<reference evidence="2 3" key="1">
    <citation type="submission" date="2018-01" db="EMBL/GenBank/DDBJ databases">
        <title>Draft genome sequence of Salinispora sp. 13K206.</title>
        <authorList>
            <person name="Sahin N."/>
            <person name="Saygin H."/>
            <person name="Ay H."/>
        </authorList>
    </citation>
    <scope>NUCLEOTIDE SEQUENCE [LARGE SCALE GENOMIC DNA]</scope>
    <source>
        <strain evidence="2 3">13K206</strain>
    </source>
</reference>
<dbReference type="AlphaFoldDB" id="A0A2W2CSN6"/>
<dbReference type="EMBL" id="POUB01000116">
    <property type="protein sequence ID" value="PZF96244.1"/>
    <property type="molecule type" value="Genomic_DNA"/>
</dbReference>
<gene>
    <name evidence="2" type="ORF">C1I99_17320</name>
</gene>
<keyword evidence="3" id="KW-1185">Reference proteome</keyword>
<accession>A0A2W2CSN6</accession>
<sequence length="64" mass="7393">MTGQSAYGHRDRQHHRSPPTDVGPVVRRGRSPDSIWFRITIEWQRVKADERLVGLTATVRNLID</sequence>
<name>A0A2W2CSN6_9ACTN</name>
<organism evidence="2 3">
    <name type="scientific">Micromonospora deserti</name>
    <dbReference type="NCBI Taxonomy" id="2070366"/>
    <lineage>
        <taxon>Bacteria</taxon>
        <taxon>Bacillati</taxon>
        <taxon>Actinomycetota</taxon>
        <taxon>Actinomycetes</taxon>
        <taxon>Micromonosporales</taxon>
        <taxon>Micromonosporaceae</taxon>
        <taxon>Micromonospora</taxon>
    </lineage>
</organism>